<comment type="caution">
    <text evidence="1">The sequence shown here is derived from an EMBL/GenBank/DDBJ whole genome shotgun (WGS) entry which is preliminary data.</text>
</comment>
<organism evidence="1 2">
    <name type="scientific">Sinanodonta woodiana</name>
    <name type="common">Chinese pond mussel</name>
    <name type="synonym">Anodonta woodiana</name>
    <dbReference type="NCBI Taxonomy" id="1069815"/>
    <lineage>
        <taxon>Eukaryota</taxon>
        <taxon>Metazoa</taxon>
        <taxon>Spiralia</taxon>
        <taxon>Lophotrochozoa</taxon>
        <taxon>Mollusca</taxon>
        <taxon>Bivalvia</taxon>
        <taxon>Autobranchia</taxon>
        <taxon>Heteroconchia</taxon>
        <taxon>Palaeoheterodonta</taxon>
        <taxon>Unionida</taxon>
        <taxon>Unionoidea</taxon>
        <taxon>Unionidae</taxon>
        <taxon>Unioninae</taxon>
        <taxon>Sinanodonta</taxon>
    </lineage>
</organism>
<dbReference type="PANTHER" id="PTHR45913:SF5">
    <property type="entry name" value="GENERAL TRANSCRIPTION FACTOR II-I REPEAT DOMAIN-CONTAINING PROTEIN 2A-LIKE PROTEIN"/>
    <property type="match status" value="1"/>
</dbReference>
<gene>
    <name evidence="1" type="ORF">ACJMK2_015609</name>
</gene>
<proteinExistence type="predicted"/>
<name>A0ABD3UQX7_SINWO</name>
<sequence length="350" mass="40764">MVGRHNGLVARVCQQVIDSNGVLPLALHCIIHQQNLCGKQLNLEHVMKVVIKSVNFIRSHVLNHRSFKEFLNEIESEHNDLVYHSEVRWLSRGKVLKRFFDLRHEIEIFMTEKSKHLPKLSNPLWLWDLAILCDLTAYLNDLNVKLQGKNKLICHVYADISAFQAKLQLFIQQAEREALVHFPTCAALRQEQVNVRFPKRRMIQLLKLLSENFEERFANFHDVKNEIRLFENLFSIDVSTAPSDLQLELIELQCQTSMKDKFREKELPEFYGELPAENFPNLQKLGMKMITTFASTYVCEQTFSVLKRAKPGSCSCLTDDHLHSVLRIRVTNFDLNIQNLVSEKQLQTSH</sequence>
<dbReference type="PANTHER" id="PTHR45913">
    <property type="entry name" value="EPM2A-INTERACTING PROTEIN 1"/>
    <property type="match status" value="1"/>
</dbReference>
<keyword evidence="2" id="KW-1185">Reference proteome</keyword>
<evidence type="ECO:0000313" key="2">
    <source>
        <dbReference type="Proteomes" id="UP001634394"/>
    </source>
</evidence>
<protein>
    <submittedName>
        <fullName evidence="1">Uncharacterized protein</fullName>
    </submittedName>
</protein>
<evidence type="ECO:0000313" key="1">
    <source>
        <dbReference type="EMBL" id="KAL3851914.1"/>
    </source>
</evidence>
<dbReference type="InterPro" id="IPR012337">
    <property type="entry name" value="RNaseH-like_sf"/>
</dbReference>
<accession>A0ABD3UQX7</accession>
<dbReference type="SUPFAM" id="SSF53098">
    <property type="entry name" value="Ribonuclease H-like"/>
    <property type="match status" value="1"/>
</dbReference>
<dbReference type="EMBL" id="JBJQND010000015">
    <property type="protein sequence ID" value="KAL3851914.1"/>
    <property type="molecule type" value="Genomic_DNA"/>
</dbReference>
<reference evidence="1 2" key="1">
    <citation type="submission" date="2024-11" db="EMBL/GenBank/DDBJ databases">
        <title>Chromosome-level genome assembly of the freshwater bivalve Anodonta woodiana.</title>
        <authorList>
            <person name="Chen X."/>
        </authorList>
    </citation>
    <scope>NUCLEOTIDE SEQUENCE [LARGE SCALE GENOMIC DNA]</scope>
    <source>
        <strain evidence="1">MN2024</strain>
        <tissue evidence="1">Gills</tissue>
    </source>
</reference>
<dbReference type="AlphaFoldDB" id="A0ABD3UQX7"/>
<dbReference type="Proteomes" id="UP001634394">
    <property type="component" value="Unassembled WGS sequence"/>
</dbReference>